<dbReference type="SUPFAM" id="SSF55961">
    <property type="entry name" value="Bet v1-like"/>
    <property type="match status" value="1"/>
</dbReference>
<dbReference type="CDD" id="cd07826">
    <property type="entry name" value="SRPBCC_CalC_Aha1-like_9"/>
    <property type="match status" value="1"/>
</dbReference>
<dbReference type="OrthoDB" id="5185819at2"/>
<gene>
    <name evidence="3" type="ORF">AS188_01255</name>
    <name evidence="4" type="ORF">KFL01_23680</name>
</gene>
<dbReference type="Proteomes" id="UP000057181">
    <property type="component" value="Chromosome"/>
</dbReference>
<keyword evidence="6" id="KW-1185">Reference proteome</keyword>
<dbReference type="AlphaFoldDB" id="A0A0U3G605"/>
<feature type="domain" description="Activator of Hsp90 ATPase homologue 1/2-like C-terminal" evidence="2">
    <location>
        <begin position="23"/>
        <end position="156"/>
    </location>
</feature>
<dbReference type="RefSeq" id="WP_058857317.1">
    <property type="nucleotide sequence ID" value="NZ_BJZR01000081.1"/>
</dbReference>
<sequence length="165" mass="18249">MGHPLELSIPDGLPYIDFAREFDHPVAEVFRAHADPELYARWIGPRGLRTRIEQHDCRTGGAWAFAQTPEEGGEEYGFRGTFHTVRRDELIVQTFEYLGAPDAVDLEFLRFEDLGDGRCRLAGHTVHASVAARDAMAASGMEDGMTQGYERLDELLAELAGGQGG</sequence>
<reference evidence="4 6" key="2">
    <citation type="submission" date="2019-07" db="EMBL/GenBank/DDBJ databases">
        <title>Whole genome shotgun sequence of Kocuria flava NBRC 107626.</title>
        <authorList>
            <person name="Hosoyama A."/>
            <person name="Uohara A."/>
            <person name="Ohji S."/>
            <person name="Ichikawa N."/>
        </authorList>
    </citation>
    <scope>NUCLEOTIDE SEQUENCE [LARGE SCALE GENOMIC DNA]</scope>
    <source>
        <strain evidence="4 6">NBRC 107626</strain>
    </source>
</reference>
<dbReference type="EMBL" id="BJZR01000081">
    <property type="protein sequence ID" value="GEO93062.1"/>
    <property type="molecule type" value="Genomic_DNA"/>
</dbReference>
<protein>
    <submittedName>
        <fullName evidence="4">Activator of HSP90 ATPase</fullName>
    </submittedName>
    <submittedName>
        <fullName evidence="3">Polyketide cyclase</fullName>
    </submittedName>
</protein>
<proteinExistence type="inferred from homology"/>
<dbReference type="InterPro" id="IPR023393">
    <property type="entry name" value="START-like_dom_sf"/>
</dbReference>
<name>A0A0U3G605_9MICC</name>
<dbReference type="Pfam" id="PF08327">
    <property type="entry name" value="AHSA1"/>
    <property type="match status" value="1"/>
</dbReference>
<dbReference type="Gene3D" id="3.30.530.20">
    <property type="match status" value="1"/>
</dbReference>
<evidence type="ECO:0000256" key="1">
    <source>
        <dbReference type="ARBA" id="ARBA00006817"/>
    </source>
</evidence>
<comment type="similarity">
    <text evidence="1">Belongs to the AHA1 family.</text>
</comment>
<dbReference type="EMBL" id="CP013254">
    <property type="protein sequence ID" value="ALU38603.1"/>
    <property type="molecule type" value="Genomic_DNA"/>
</dbReference>
<dbReference type="KEGG" id="kfv:AS188_01255"/>
<evidence type="ECO:0000313" key="3">
    <source>
        <dbReference type="EMBL" id="ALU38603.1"/>
    </source>
</evidence>
<dbReference type="STRING" id="446860.AS188_01255"/>
<evidence type="ECO:0000313" key="4">
    <source>
        <dbReference type="EMBL" id="GEO93062.1"/>
    </source>
</evidence>
<evidence type="ECO:0000313" key="6">
    <source>
        <dbReference type="Proteomes" id="UP000321155"/>
    </source>
</evidence>
<dbReference type="InterPro" id="IPR013538">
    <property type="entry name" value="ASHA1/2-like_C"/>
</dbReference>
<organism evidence="3 5">
    <name type="scientific">Kocuria flava</name>
    <dbReference type="NCBI Taxonomy" id="446860"/>
    <lineage>
        <taxon>Bacteria</taxon>
        <taxon>Bacillati</taxon>
        <taxon>Actinomycetota</taxon>
        <taxon>Actinomycetes</taxon>
        <taxon>Micrococcales</taxon>
        <taxon>Micrococcaceae</taxon>
        <taxon>Kocuria</taxon>
    </lineage>
</organism>
<dbReference type="Proteomes" id="UP000321155">
    <property type="component" value="Unassembled WGS sequence"/>
</dbReference>
<accession>A0A0U3G605</accession>
<evidence type="ECO:0000313" key="5">
    <source>
        <dbReference type="Proteomes" id="UP000057181"/>
    </source>
</evidence>
<evidence type="ECO:0000259" key="2">
    <source>
        <dbReference type="Pfam" id="PF08327"/>
    </source>
</evidence>
<reference evidence="3 5" key="1">
    <citation type="submission" date="2015-11" db="EMBL/GenBank/DDBJ databases">
        <title>Complete Genome Sequence of Kocuria flava strain HO-9041.</title>
        <authorList>
            <person name="Zhou M."/>
            <person name="Dai J."/>
        </authorList>
    </citation>
    <scope>NUCLEOTIDE SEQUENCE [LARGE SCALE GENOMIC DNA]</scope>
    <source>
        <strain evidence="3 5">HO-9041</strain>
    </source>
</reference>